<dbReference type="AlphaFoldDB" id="A0A841KQD5"/>
<proteinExistence type="predicted"/>
<comment type="caution">
    <text evidence="1">The sequence shown here is derived from an EMBL/GenBank/DDBJ whole genome shotgun (WGS) entry which is preliminary data.</text>
</comment>
<name>A0A841KQD5_9FIRM</name>
<dbReference type="Proteomes" id="UP000579281">
    <property type="component" value="Unassembled WGS sequence"/>
</dbReference>
<evidence type="ECO:0000313" key="1">
    <source>
        <dbReference type="EMBL" id="MBB6215964.1"/>
    </source>
</evidence>
<accession>A0A841KQD5</accession>
<gene>
    <name evidence="1" type="ORF">HNQ80_002055</name>
</gene>
<organism evidence="1 2">
    <name type="scientific">Anaerosolibacter carboniphilus</name>
    <dbReference type="NCBI Taxonomy" id="1417629"/>
    <lineage>
        <taxon>Bacteria</taxon>
        <taxon>Bacillati</taxon>
        <taxon>Bacillota</taxon>
        <taxon>Clostridia</taxon>
        <taxon>Peptostreptococcales</taxon>
        <taxon>Thermotaleaceae</taxon>
        <taxon>Anaerosolibacter</taxon>
    </lineage>
</organism>
<evidence type="ECO:0000313" key="2">
    <source>
        <dbReference type="Proteomes" id="UP000579281"/>
    </source>
</evidence>
<reference evidence="1 2" key="1">
    <citation type="submission" date="2020-08" db="EMBL/GenBank/DDBJ databases">
        <title>Genomic Encyclopedia of Type Strains, Phase IV (KMG-IV): sequencing the most valuable type-strain genomes for metagenomic binning, comparative biology and taxonomic classification.</title>
        <authorList>
            <person name="Goeker M."/>
        </authorList>
    </citation>
    <scope>NUCLEOTIDE SEQUENCE [LARGE SCALE GENOMIC DNA]</scope>
    <source>
        <strain evidence="1 2">DSM 103526</strain>
    </source>
</reference>
<protein>
    <submittedName>
        <fullName evidence="1">Uncharacterized protein</fullName>
    </submittedName>
</protein>
<dbReference type="RefSeq" id="WP_184310510.1">
    <property type="nucleotide sequence ID" value="NZ_JACHEN010000011.1"/>
</dbReference>
<dbReference type="EMBL" id="JACHEN010000011">
    <property type="protein sequence ID" value="MBB6215964.1"/>
    <property type="molecule type" value="Genomic_DNA"/>
</dbReference>
<keyword evidence="2" id="KW-1185">Reference proteome</keyword>
<sequence>MRINGITGDRVIVTGTYRNEFGKKIRLDAGEAFPACPREGKSVEWEMVEDESRPL</sequence>